<dbReference type="EMBL" id="MU825888">
    <property type="protein sequence ID" value="KAJ7384324.1"/>
    <property type="molecule type" value="Genomic_DNA"/>
</dbReference>
<gene>
    <name evidence="2" type="ORF">OS493_022431</name>
</gene>
<dbReference type="Proteomes" id="UP001163046">
    <property type="component" value="Unassembled WGS sequence"/>
</dbReference>
<evidence type="ECO:0000313" key="2">
    <source>
        <dbReference type="EMBL" id="KAJ7384324.1"/>
    </source>
</evidence>
<name>A0A9W9ZQT9_9CNID</name>
<comment type="caution">
    <text evidence="2">The sequence shown here is derived from an EMBL/GenBank/DDBJ whole genome shotgun (WGS) entry which is preliminary data.</text>
</comment>
<keyword evidence="1" id="KW-0472">Membrane</keyword>
<evidence type="ECO:0000313" key="3">
    <source>
        <dbReference type="Proteomes" id="UP001163046"/>
    </source>
</evidence>
<dbReference type="AlphaFoldDB" id="A0A9W9ZQT9"/>
<keyword evidence="3" id="KW-1185">Reference proteome</keyword>
<feature type="transmembrane region" description="Helical" evidence="1">
    <location>
        <begin position="89"/>
        <end position="112"/>
    </location>
</feature>
<accession>A0A9W9ZQT9</accession>
<proteinExistence type="predicted"/>
<keyword evidence="1" id="KW-1133">Transmembrane helix</keyword>
<sequence>MDFCISDLIIPNQINPSRIHGGVQENSTHRPDVQDFEFVANFEGKFIQHWPSSTLRMMDDTKITILFALVIGSEVVRGQEDNGIFDGEFAVVTMLIIIVFCLCGVYLCLYFTCWHDTTVEDNAGCCSDVRDKESNPNNKEDENVPADNSKIVAEYVAEYKEAQ</sequence>
<protein>
    <submittedName>
        <fullName evidence="2">Uncharacterized protein</fullName>
    </submittedName>
</protein>
<organism evidence="2 3">
    <name type="scientific">Desmophyllum pertusum</name>
    <dbReference type="NCBI Taxonomy" id="174260"/>
    <lineage>
        <taxon>Eukaryota</taxon>
        <taxon>Metazoa</taxon>
        <taxon>Cnidaria</taxon>
        <taxon>Anthozoa</taxon>
        <taxon>Hexacorallia</taxon>
        <taxon>Scleractinia</taxon>
        <taxon>Caryophylliina</taxon>
        <taxon>Caryophylliidae</taxon>
        <taxon>Desmophyllum</taxon>
    </lineage>
</organism>
<reference evidence="2" key="1">
    <citation type="submission" date="2023-01" db="EMBL/GenBank/DDBJ databases">
        <title>Genome assembly of the deep-sea coral Lophelia pertusa.</title>
        <authorList>
            <person name="Herrera S."/>
            <person name="Cordes E."/>
        </authorList>
    </citation>
    <scope>NUCLEOTIDE SEQUENCE</scope>
    <source>
        <strain evidence="2">USNM1676648</strain>
        <tissue evidence="2">Polyp</tissue>
    </source>
</reference>
<keyword evidence="1" id="KW-0812">Transmembrane</keyword>
<evidence type="ECO:0000256" key="1">
    <source>
        <dbReference type="SAM" id="Phobius"/>
    </source>
</evidence>